<dbReference type="GO" id="GO:0051536">
    <property type="term" value="F:iron-sulfur cluster binding"/>
    <property type="evidence" value="ECO:0007669"/>
    <property type="project" value="InterPro"/>
</dbReference>
<name>A0A6I0FF81_9FIRM</name>
<dbReference type="InterPro" id="IPR012675">
    <property type="entry name" value="Beta-grasp_dom_sf"/>
</dbReference>
<evidence type="ECO:0000256" key="1">
    <source>
        <dbReference type="ARBA" id="ARBA00022448"/>
    </source>
</evidence>
<dbReference type="PRINTS" id="PR00410">
    <property type="entry name" value="PHEHYDRXLASE"/>
</dbReference>
<keyword evidence="3" id="KW-0274">FAD</keyword>
<dbReference type="InterPro" id="IPR017927">
    <property type="entry name" value="FAD-bd_FR_type"/>
</dbReference>
<gene>
    <name evidence="7" type="ORF">F8154_08595</name>
</gene>
<keyword evidence="2" id="KW-0285">Flavoprotein</keyword>
<evidence type="ECO:0000313" key="8">
    <source>
        <dbReference type="Proteomes" id="UP000432715"/>
    </source>
</evidence>
<dbReference type="Pfam" id="PF00111">
    <property type="entry name" value="Fer2"/>
    <property type="match status" value="1"/>
</dbReference>
<dbReference type="SUPFAM" id="SSF52343">
    <property type="entry name" value="Ferredoxin reductase-like, C-terminal NADP-linked domain"/>
    <property type="match status" value="1"/>
</dbReference>
<protein>
    <submittedName>
        <fullName evidence="7">2Fe-2S iron-sulfur cluster binding domain-containing protein</fullName>
    </submittedName>
</protein>
<dbReference type="InterPro" id="IPR008333">
    <property type="entry name" value="Cbr1-like_FAD-bd_dom"/>
</dbReference>
<evidence type="ECO:0000256" key="3">
    <source>
        <dbReference type="ARBA" id="ARBA00022827"/>
    </source>
</evidence>
<evidence type="ECO:0000259" key="6">
    <source>
        <dbReference type="PROSITE" id="PS51384"/>
    </source>
</evidence>
<dbReference type="Pfam" id="PF00175">
    <property type="entry name" value="NAD_binding_1"/>
    <property type="match status" value="1"/>
</dbReference>
<dbReference type="Proteomes" id="UP000432715">
    <property type="component" value="Unassembled WGS sequence"/>
</dbReference>
<dbReference type="Gene3D" id="2.40.30.10">
    <property type="entry name" value="Translation factors"/>
    <property type="match status" value="1"/>
</dbReference>
<dbReference type="PANTHER" id="PTHR43644:SF1">
    <property type="entry name" value="NAD(P)H-FLAVIN REDUCTASE"/>
    <property type="match status" value="1"/>
</dbReference>
<accession>A0A6I0FF81</accession>
<feature type="domain" description="2Fe-2S ferredoxin-type" evidence="5">
    <location>
        <begin position="35"/>
        <end position="125"/>
    </location>
</feature>
<feature type="domain" description="FAD-binding FR-type" evidence="6">
    <location>
        <begin position="128"/>
        <end position="234"/>
    </location>
</feature>
<dbReference type="PROSITE" id="PS51384">
    <property type="entry name" value="FAD_FR"/>
    <property type="match status" value="1"/>
</dbReference>
<dbReference type="AlphaFoldDB" id="A0A6I0FF81"/>
<dbReference type="SUPFAM" id="SSF63380">
    <property type="entry name" value="Riboflavin synthase domain-like"/>
    <property type="match status" value="1"/>
</dbReference>
<keyword evidence="4" id="KW-0408">Iron</keyword>
<comment type="caution">
    <text evidence="7">The sequence shown here is derived from an EMBL/GenBank/DDBJ whole genome shotgun (WGS) entry which is preliminary data.</text>
</comment>
<dbReference type="SUPFAM" id="SSF54292">
    <property type="entry name" value="2Fe-2S ferredoxin-like"/>
    <property type="match status" value="1"/>
</dbReference>
<dbReference type="InterPro" id="IPR036010">
    <property type="entry name" value="2Fe-2S_ferredoxin-like_sf"/>
</dbReference>
<dbReference type="InterPro" id="IPR017938">
    <property type="entry name" value="Riboflavin_synthase-like_b-brl"/>
</dbReference>
<dbReference type="OrthoDB" id="9796486at2"/>
<evidence type="ECO:0000256" key="2">
    <source>
        <dbReference type="ARBA" id="ARBA00022630"/>
    </source>
</evidence>
<dbReference type="GO" id="GO:0016491">
    <property type="term" value="F:oxidoreductase activity"/>
    <property type="evidence" value="ECO:0007669"/>
    <property type="project" value="InterPro"/>
</dbReference>
<keyword evidence="1" id="KW-0813">Transport</keyword>
<dbReference type="RefSeq" id="WP_151861206.1">
    <property type="nucleotide sequence ID" value="NZ_WBZC01000027.1"/>
</dbReference>
<dbReference type="PRINTS" id="PR00371">
    <property type="entry name" value="FPNCR"/>
</dbReference>
<sequence>MMTILITVGVISGIATTLALLLTIADVYIANYGEKKIIINDDKELIVEGGSSLLSTLVGNNIFIPSACGGKGSCGYCKCKVNSGAGPVLATELSYLTEEDQRNNVRLSCQIKVKEDMAIEIPEELFNVKQFKGVVEISKDLTDKIKFLRLRITDGQEISFKAGQYLQLTSPPYPGNKDEVYRAYSIASSTKHKDYIDLIIGYVEGGILTTYVHKHLSEGDDVTFNGPYGDFYLQNSDSDMVMVAVGTGMAPIRSILQEMLDKGIERKAVFFFGARSKSDLFMLDEMEMFERELYDFKFIPTLSRPKDEDNWDGFTGRVPDAIADYLEEAPNREAYLCGSAPMIESTVKNLLLKGFTEDKIFYDKFD</sequence>
<dbReference type="CDD" id="cd00207">
    <property type="entry name" value="fer2"/>
    <property type="match status" value="1"/>
</dbReference>
<dbReference type="Gene3D" id="3.40.50.80">
    <property type="entry name" value="Nucleotide-binding domain of ferredoxin-NADP reductase (FNR) module"/>
    <property type="match status" value="1"/>
</dbReference>
<dbReference type="InterPro" id="IPR001041">
    <property type="entry name" value="2Fe-2S_ferredoxin-type"/>
</dbReference>
<organism evidence="7 8">
    <name type="scientific">Alkaliphilus pronyensis</name>
    <dbReference type="NCBI Taxonomy" id="1482732"/>
    <lineage>
        <taxon>Bacteria</taxon>
        <taxon>Bacillati</taxon>
        <taxon>Bacillota</taxon>
        <taxon>Clostridia</taxon>
        <taxon>Peptostreptococcales</taxon>
        <taxon>Natronincolaceae</taxon>
        <taxon>Alkaliphilus</taxon>
    </lineage>
</organism>
<dbReference type="Pfam" id="PF00970">
    <property type="entry name" value="FAD_binding_6"/>
    <property type="match status" value="1"/>
</dbReference>
<dbReference type="PROSITE" id="PS51085">
    <property type="entry name" value="2FE2S_FER_2"/>
    <property type="match status" value="1"/>
</dbReference>
<evidence type="ECO:0000313" key="7">
    <source>
        <dbReference type="EMBL" id="KAB3534463.1"/>
    </source>
</evidence>
<dbReference type="PANTHER" id="PTHR43644">
    <property type="entry name" value="NA(+)-TRANSLOCATING NADH-QUINONE REDUCTASE SUBUNIT"/>
    <property type="match status" value="1"/>
</dbReference>
<evidence type="ECO:0000259" key="5">
    <source>
        <dbReference type="PROSITE" id="PS51085"/>
    </source>
</evidence>
<dbReference type="EMBL" id="WBZC01000027">
    <property type="protein sequence ID" value="KAB3534463.1"/>
    <property type="molecule type" value="Genomic_DNA"/>
</dbReference>
<proteinExistence type="predicted"/>
<reference evidence="7 8" key="1">
    <citation type="submission" date="2019-10" db="EMBL/GenBank/DDBJ databases">
        <title>Alkaliphilus serpentinus sp. nov. and Alkaliphilus pronyensis sp. nov., two novel anaerobic alkaliphilic species isolated from the serpentinized-hosted hydrothermal field of the Prony Bay (New Caledonia).</title>
        <authorList>
            <person name="Postec A."/>
        </authorList>
    </citation>
    <scope>NUCLEOTIDE SEQUENCE [LARGE SCALE GENOMIC DNA]</scope>
    <source>
        <strain evidence="7 8">LacV</strain>
    </source>
</reference>
<evidence type="ECO:0000256" key="4">
    <source>
        <dbReference type="ARBA" id="ARBA00023004"/>
    </source>
</evidence>
<keyword evidence="8" id="KW-1185">Reference proteome</keyword>
<dbReference type="InterPro" id="IPR001433">
    <property type="entry name" value="OxRdtase_FAD/NAD-bd"/>
</dbReference>
<dbReference type="InterPro" id="IPR001709">
    <property type="entry name" value="Flavoprot_Pyr_Nucl_cyt_Rdtase"/>
</dbReference>
<dbReference type="Gene3D" id="3.10.20.30">
    <property type="match status" value="1"/>
</dbReference>
<dbReference type="InterPro" id="IPR039261">
    <property type="entry name" value="FNR_nucleotide-bd"/>
</dbReference>